<evidence type="ECO:0000259" key="1">
    <source>
        <dbReference type="Pfam" id="PF18317"/>
    </source>
</evidence>
<dbReference type="InterPro" id="IPR041121">
    <property type="entry name" value="SDH_C"/>
</dbReference>
<feature type="domain" description="SDH C-terminal" evidence="1">
    <location>
        <begin position="88"/>
        <end position="118"/>
    </location>
</feature>
<dbReference type="GO" id="GO:0004764">
    <property type="term" value="F:shikimate 3-dehydrogenase (NADP+) activity"/>
    <property type="evidence" value="ECO:0007669"/>
    <property type="project" value="InterPro"/>
</dbReference>
<gene>
    <name evidence="2" type="ORF">S12H4_09707</name>
</gene>
<dbReference type="InterPro" id="IPR036291">
    <property type="entry name" value="NAD(P)-bd_dom_sf"/>
</dbReference>
<dbReference type="EMBL" id="BARW01003990">
    <property type="protein sequence ID" value="GAI59285.1"/>
    <property type="molecule type" value="Genomic_DNA"/>
</dbReference>
<organism evidence="2">
    <name type="scientific">marine sediment metagenome</name>
    <dbReference type="NCBI Taxonomy" id="412755"/>
    <lineage>
        <taxon>unclassified sequences</taxon>
        <taxon>metagenomes</taxon>
        <taxon>ecological metagenomes</taxon>
    </lineage>
</organism>
<feature type="non-terminal residue" evidence="2">
    <location>
        <position position="1"/>
    </location>
</feature>
<dbReference type="PANTHER" id="PTHR21089:SF1">
    <property type="entry name" value="BIFUNCTIONAL 3-DEHYDROQUINATE DEHYDRATASE_SHIKIMATE DEHYDROGENASE, CHLOROPLASTIC"/>
    <property type="match status" value="1"/>
</dbReference>
<dbReference type="InterPro" id="IPR022893">
    <property type="entry name" value="Shikimate_DH_fam"/>
</dbReference>
<dbReference type="GO" id="GO:0009423">
    <property type="term" value="P:chorismate biosynthetic process"/>
    <property type="evidence" value="ECO:0007669"/>
    <property type="project" value="TreeGrafter"/>
</dbReference>
<dbReference type="Pfam" id="PF18317">
    <property type="entry name" value="SDH_C"/>
    <property type="match status" value="1"/>
</dbReference>
<dbReference type="PANTHER" id="PTHR21089">
    <property type="entry name" value="SHIKIMATE DEHYDROGENASE"/>
    <property type="match status" value="1"/>
</dbReference>
<reference evidence="2" key="1">
    <citation type="journal article" date="2014" name="Front. Microbiol.">
        <title>High frequency of phylogenetically diverse reductive dehalogenase-homologous genes in deep subseafloor sedimentary metagenomes.</title>
        <authorList>
            <person name="Kawai M."/>
            <person name="Futagami T."/>
            <person name="Toyoda A."/>
            <person name="Takaki Y."/>
            <person name="Nishi S."/>
            <person name="Hori S."/>
            <person name="Arai W."/>
            <person name="Tsubouchi T."/>
            <person name="Morono Y."/>
            <person name="Uchiyama I."/>
            <person name="Ito T."/>
            <person name="Fujiyama A."/>
            <person name="Inagaki F."/>
            <person name="Takami H."/>
        </authorList>
    </citation>
    <scope>NUCLEOTIDE SEQUENCE</scope>
    <source>
        <strain evidence="2">Expedition CK06-06</strain>
    </source>
</reference>
<comment type="caution">
    <text evidence="2">The sequence shown here is derived from an EMBL/GenBank/DDBJ whole genome shotgun (WGS) entry which is preliminary data.</text>
</comment>
<evidence type="ECO:0000313" key="2">
    <source>
        <dbReference type="EMBL" id="GAI59285.1"/>
    </source>
</evidence>
<protein>
    <recommendedName>
        <fullName evidence="1">SDH C-terminal domain-containing protein</fullName>
    </recommendedName>
</protein>
<sequence>VLNRTIEKGEKLADEFGCEFCRIDDTGKIKAECLINTTPVGMIPDTEKSPVKSDILINFRCVVDVIYNPLKTKLLRDAEGAGCTILSGLGMFIHQGAEQIKIWTGIEPPREFMKQTVLERLKNS</sequence>
<dbReference type="CDD" id="cd01065">
    <property type="entry name" value="NAD_bind_Shikimate_DH"/>
    <property type="match status" value="1"/>
</dbReference>
<dbReference type="GO" id="GO:0019632">
    <property type="term" value="P:shikimate metabolic process"/>
    <property type="evidence" value="ECO:0007669"/>
    <property type="project" value="TreeGrafter"/>
</dbReference>
<dbReference type="SUPFAM" id="SSF51735">
    <property type="entry name" value="NAD(P)-binding Rossmann-fold domains"/>
    <property type="match status" value="1"/>
</dbReference>
<name>X1R802_9ZZZZ</name>
<dbReference type="Gene3D" id="3.40.50.720">
    <property type="entry name" value="NAD(P)-binding Rossmann-like Domain"/>
    <property type="match status" value="1"/>
</dbReference>
<dbReference type="AlphaFoldDB" id="X1R802"/>
<accession>X1R802</accession>
<proteinExistence type="predicted"/>